<reference evidence="1" key="1">
    <citation type="journal article" date="2022" name="Nat. Microbiol.">
        <title>Unique mobile elements and scalable gene flow at the prokaryote-eukaryote boundary revealed by circularized Asgard archaea genomes.</title>
        <authorList>
            <person name="Wu F."/>
            <person name="Speth D.R."/>
            <person name="Philosof A."/>
            <person name="Cremiere A."/>
            <person name="Narayanan A."/>
            <person name="Barco R.A."/>
            <person name="Connon S.A."/>
            <person name="Amend J.P."/>
            <person name="Antoshechkin I.A."/>
            <person name="Orphan V.J."/>
        </authorList>
    </citation>
    <scope>NUCLEOTIDE SEQUENCE</scope>
    <source>
        <strain evidence="1">PM71</strain>
    </source>
</reference>
<evidence type="ECO:0008006" key="2">
    <source>
        <dbReference type="Google" id="ProtNLM"/>
    </source>
</evidence>
<name>A0A9Y1BJJ5_9ARCH</name>
<gene>
    <name evidence="1" type="ORF">K9W45_10165</name>
</gene>
<organism evidence="1">
    <name type="scientific">Candidatus Heimdallarchaeum aukensis</name>
    <dbReference type="NCBI Taxonomy" id="2876573"/>
    <lineage>
        <taxon>Archaea</taxon>
        <taxon>Promethearchaeati</taxon>
        <taxon>Candidatus Heimdallarchaeota</taxon>
        <taxon>Candidatus Heimdallarchaeia (ex Rinke et al. 2021) (nom. nud.)</taxon>
        <taxon>Candidatus Heimdallarchaeales</taxon>
        <taxon>Candidatus Heimdallarchaeaceae</taxon>
        <taxon>Candidatus Heimdallarchaeum</taxon>
    </lineage>
</organism>
<proteinExistence type="predicted"/>
<dbReference type="Proteomes" id="UP001201020">
    <property type="component" value="Chromosome"/>
</dbReference>
<dbReference type="SUPFAM" id="SSF46785">
    <property type="entry name" value="Winged helix' DNA-binding domain"/>
    <property type="match status" value="1"/>
</dbReference>
<dbReference type="InterPro" id="IPR036390">
    <property type="entry name" value="WH_DNA-bd_sf"/>
</dbReference>
<protein>
    <recommendedName>
        <fullName evidence="2">ArsR family transcriptional regulator</fullName>
    </recommendedName>
</protein>
<sequence>MTSAAWRVTPLKSCILAILEKRGGVIIENELENPLRELYGDYSETELNKALLSLETNGLIHVSWISKTKRRIQKLTKDMSFLAVGED</sequence>
<dbReference type="EMBL" id="CP084166">
    <property type="protein sequence ID" value="UJG40194.1"/>
    <property type="molecule type" value="Genomic_DNA"/>
</dbReference>
<accession>A0A9Y1BJJ5</accession>
<dbReference type="AlphaFoldDB" id="A0A9Y1BJJ5"/>
<evidence type="ECO:0000313" key="1">
    <source>
        <dbReference type="EMBL" id="UJG40194.1"/>
    </source>
</evidence>